<dbReference type="SMART" id="SM00015">
    <property type="entry name" value="IQ"/>
    <property type="match status" value="5"/>
</dbReference>
<dbReference type="EMBL" id="BRXY01000079">
    <property type="protein sequence ID" value="GMH62736.1"/>
    <property type="molecule type" value="Genomic_DNA"/>
</dbReference>
<feature type="compositionally biased region" description="Basic residues" evidence="2">
    <location>
        <begin position="139"/>
        <end position="153"/>
    </location>
</feature>
<evidence type="ECO:0000259" key="3">
    <source>
        <dbReference type="PROSITE" id="PS50115"/>
    </source>
</evidence>
<dbReference type="SMART" id="SM00800">
    <property type="entry name" value="uDENN"/>
    <property type="match status" value="1"/>
</dbReference>
<dbReference type="Pfam" id="PF02141">
    <property type="entry name" value="DENN"/>
    <property type="match status" value="1"/>
</dbReference>
<dbReference type="PANTHER" id="PTHR12296:SF21">
    <property type="entry name" value="DENN DOMAIN-CONTAINING PROTEIN 3"/>
    <property type="match status" value="1"/>
</dbReference>
<feature type="domain" description="Arf-GAP" evidence="3">
    <location>
        <begin position="32"/>
        <end position="124"/>
    </location>
</feature>
<dbReference type="Pfam" id="PF03455">
    <property type="entry name" value="dDENN"/>
    <property type="match status" value="1"/>
</dbReference>
<dbReference type="SMART" id="SM00105">
    <property type="entry name" value="ArfGap"/>
    <property type="match status" value="1"/>
</dbReference>
<evidence type="ECO:0008006" key="7">
    <source>
        <dbReference type="Google" id="ProtNLM"/>
    </source>
</evidence>
<dbReference type="Pfam" id="PF01412">
    <property type="entry name" value="ArfGap"/>
    <property type="match status" value="1"/>
</dbReference>
<comment type="caution">
    <text evidence="5">The sequence shown here is derived from an EMBL/GenBank/DDBJ whole genome shotgun (WGS) entry which is preliminary data.</text>
</comment>
<dbReference type="Gene3D" id="1.10.220.150">
    <property type="entry name" value="Arf GTPase activating protein"/>
    <property type="match status" value="1"/>
</dbReference>
<dbReference type="GO" id="GO:0005096">
    <property type="term" value="F:GTPase activator activity"/>
    <property type="evidence" value="ECO:0007669"/>
    <property type="project" value="InterPro"/>
</dbReference>
<feature type="region of interest" description="Disordered" evidence="2">
    <location>
        <begin position="1"/>
        <end position="25"/>
    </location>
</feature>
<evidence type="ECO:0000313" key="6">
    <source>
        <dbReference type="Proteomes" id="UP001165085"/>
    </source>
</evidence>
<evidence type="ECO:0000256" key="2">
    <source>
        <dbReference type="SAM" id="MobiDB-lite"/>
    </source>
</evidence>
<dbReference type="SMART" id="SM00799">
    <property type="entry name" value="DENN"/>
    <property type="match status" value="1"/>
</dbReference>
<organism evidence="5 6">
    <name type="scientific">Triparma strigata</name>
    <dbReference type="NCBI Taxonomy" id="1606541"/>
    <lineage>
        <taxon>Eukaryota</taxon>
        <taxon>Sar</taxon>
        <taxon>Stramenopiles</taxon>
        <taxon>Ochrophyta</taxon>
        <taxon>Bolidophyceae</taxon>
        <taxon>Parmales</taxon>
        <taxon>Triparmaceae</taxon>
        <taxon>Triparma</taxon>
    </lineage>
</organism>
<dbReference type="SUPFAM" id="SSF57863">
    <property type="entry name" value="ArfGap/RecO-like zinc finger"/>
    <property type="match status" value="1"/>
</dbReference>
<dbReference type="InterPro" id="IPR001164">
    <property type="entry name" value="ArfGAP_dom"/>
</dbReference>
<dbReference type="GO" id="GO:0031410">
    <property type="term" value="C:cytoplasmic vesicle"/>
    <property type="evidence" value="ECO:0007669"/>
    <property type="project" value="TreeGrafter"/>
</dbReference>
<dbReference type="InterPro" id="IPR001194">
    <property type="entry name" value="cDENN_dom"/>
</dbReference>
<dbReference type="Proteomes" id="UP001165085">
    <property type="component" value="Unassembled WGS sequence"/>
</dbReference>
<dbReference type="GO" id="GO:0008270">
    <property type="term" value="F:zinc ion binding"/>
    <property type="evidence" value="ECO:0007669"/>
    <property type="project" value="UniProtKB-KW"/>
</dbReference>
<evidence type="ECO:0000313" key="5">
    <source>
        <dbReference type="EMBL" id="GMH62736.1"/>
    </source>
</evidence>
<dbReference type="PROSITE" id="PS50096">
    <property type="entry name" value="IQ"/>
    <property type="match status" value="1"/>
</dbReference>
<dbReference type="InterPro" id="IPR000048">
    <property type="entry name" value="IQ_motif_EF-hand-BS"/>
</dbReference>
<proteinExistence type="predicted"/>
<feature type="region of interest" description="Disordered" evidence="2">
    <location>
        <begin position="132"/>
        <end position="210"/>
    </location>
</feature>
<feature type="region of interest" description="Disordered" evidence="2">
    <location>
        <begin position="886"/>
        <end position="908"/>
    </location>
</feature>
<feature type="region of interest" description="Disordered" evidence="2">
    <location>
        <begin position="1465"/>
        <end position="1488"/>
    </location>
</feature>
<dbReference type="InterPro" id="IPR027417">
    <property type="entry name" value="P-loop_NTPase"/>
</dbReference>
<dbReference type="Pfam" id="PF03456">
    <property type="entry name" value="uDENN"/>
    <property type="match status" value="1"/>
</dbReference>
<accession>A0A9W6ZZF2</accession>
<feature type="domain" description="UDENN" evidence="4">
    <location>
        <begin position="288"/>
        <end position="853"/>
    </location>
</feature>
<name>A0A9W6ZZF2_9STRA</name>
<feature type="compositionally biased region" description="Basic and acidic residues" evidence="2">
    <location>
        <begin position="184"/>
        <end position="202"/>
    </location>
</feature>
<reference evidence="6" key="1">
    <citation type="journal article" date="2023" name="Commun. Biol.">
        <title>Genome analysis of Parmales, the sister group of diatoms, reveals the evolutionary specialization of diatoms from phago-mixotrophs to photoautotrophs.</title>
        <authorList>
            <person name="Ban H."/>
            <person name="Sato S."/>
            <person name="Yoshikawa S."/>
            <person name="Yamada K."/>
            <person name="Nakamura Y."/>
            <person name="Ichinomiya M."/>
            <person name="Sato N."/>
            <person name="Blanc-Mathieu R."/>
            <person name="Endo H."/>
            <person name="Kuwata A."/>
            <person name="Ogata H."/>
        </authorList>
    </citation>
    <scope>NUCLEOTIDE SEQUENCE [LARGE SCALE GENOMIC DNA]</scope>
    <source>
        <strain evidence="6">NIES 3701</strain>
    </source>
</reference>
<dbReference type="InterPro" id="IPR005113">
    <property type="entry name" value="uDENN_dom"/>
</dbReference>
<feature type="compositionally biased region" description="Polar residues" evidence="2">
    <location>
        <begin position="162"/>
        <end position="179"/>
    </location>
</feature>
<dbReference type="PROSITE" id="PS50211">
    <property type="entry name" value="DENN"/>
    <property type="match status" value="1"/>
</dbReference>
<keyword evidence="1" id="KW-0479">Metal-binding</keyword>
<dbReference type="Gene3D" id="3.40.50.11500">
    <property type="match status" value="1"/>
</dbReference>
<keyword evidence="1" id="KW-0862">Zinc</keyword>
<dbReference type="Gene3D" id="1.20.5.190">
    <property type="match status" value="1"/>
</dbReference>
<feature type="compositionally biased region" description="Acidic residues" evidence="2">
    <location>
        <begin position="1533"/>
        <end position="1544"/>
    </location>
</feature>
<protein>
    <recommendedName>
        <fullName evidence="7">UDENN domain-containing protein</fullName>
    </recommendedName>
</protein>
<gene>
    <name evidence="5" type="ORF">TrST_g11304</name>
</gene>
<dbReference type="InterPro" id="IPR005112">
    <property type="entry name" value="dDENN_dom"/>
</dbReference>
<dbReference type="InterPro" id="IPR037516">
    <property type="entry name" value="Tripartite_DENN"/>
</dbReference>
<feature type="region of interest" description="Disordered" evidence="2">
    <location>
        <begin position="1518"/>
        <end position="1590"/>
    </location>
</feature>
<dbReference type="InterPro" id="IPR038508">
    <property type="entry name" value="ArfGAP_dom_sf"/>
</dbReference>
<dbReference type="InterPro" id="IPR051696">
    <property type="entry name" value="DENN_Domain_GEFs"/>
</dbReference>
<evidence type="ECO:0000259" key="4">
    <source>
        <dbReference type="PROSITE" id="PS50211"/>
    </source>
</evidence>
<keyword evidence="1" id="KW-0863">Zinc-finger</keyword>
<evidence type="ECO:0000256" key="1">
    <source>
        <dbReference type="PROSITE-ProRule" id="PRU00288"/>
    </source>
</evidence>
<dbReference type="InterPro" id="IPR043153">
    <property type="entry name" value="DENN_C"/>
</dbReference>
<dbReference type="PROSITE" id="PS50115">
    <property type="entry name" value="ARFGAP"/>
    <property type="match status" value="1"/>
</dbReference>
<feature type="region of interest" description="Disordered" evidence="2">
    <location>
        <begin position="661"/>
        <end position="700"/>
    </location>
</feature>
<dbReference type="GO" id="GO:0032483">
    <property type="term" value="P:regulation of Rab protein signal transduction"/>
    <property type="evidence" value="ECO:0007669"/>
    <property type="project" value="TreeGrafter"/>
</dbReference>
<keyword evidence="6" id="KW-1185">Reference proteome</keyword>
<dbReference type="OrthoDB" id="6019893at2759"/>
<dbReference type="SUPFAM" id="SSF52540">
    <property type="entry name" value="P-loop containing nucleoside triphosphate hydrolases"/>
    <property type="match status" value="1"/>
</dbReference>
<dbReference type="SMART" id="SM00801">
    <property type="entry name" value="dDENN"/>
    <property type="match status" value="1"/>
</dbReference>
<dbReference type="PANTHER" id="PTHR12296">
    <property type="entry name" value="DENN DOMAIN-CONTAINING PROTEIN 4"/>
    <property type="match status" value="1"/>
</dbReference>
<sequence length="1620" mass="181157">MSSSLPSPPEVRQRRASTVNTQNLDTEETSGKALLKLLRLNYNRICADCRAPLVESHNIWTSLSSQNSSLPHAVFICQPCCVAHRNLSSTCLVKSVHQSIWSSSEVQLLRDYGNYKTNQILERHIPEAWKATSKEYGGHRKSVHPRRRRKTKNRGSGDENNDATSGSDSDTSIEGTGSPNHGVYGEEYKDEGGEERNNDGRRNGGRLPTRNSTAEERVLFIRAKYESCAFVFPVGPLTGAVMVNRKKESKDGEWKHQHQSQFAQVPTRLVDYFCVISTTGKLERDSSNKHQRLNTLPSLSSVAFVPEVVDQYPANNPSSPLQSHVASFVFPEPLTPSAREKPPQFYTFVLTSETGLRMYGASLMVWEDVESKVVLDWVRNSDYEGKLPTWFPGPGAQIDANDEAVPEILFMPKALCVLSHYPFHNAWRTFLQQLYRISLSLAPLPIERYIANFTVELPLPPRGQVEIKFGYIDKDCSIGRPPSNKLPGTDFSYRPLFGCLSISNILVVFGYLLTEARVALCSSNYSILTPVSESLLSLIFPFVWQGAYIPIMPSSMTDILDAPVPFLVGLHSKYLRATKPEHRPKGVVFVDLDEDVVHLGFDDEGRHKRVCARMPEREIGKLKDKLLEWGNSAYLSHPGISGRITTGNNEVLPFSMRETYAEGEEGAPNPELSKGGGGRSSGEETLRKPRRGSLGKKQTNYRRDVLEKADLAFPNNEHLLPINTFATEQGMVLRKGKGGSGMSSEGIRGMRGAGVQALNSKSLIDTMSDETFSSEEKFSAREIRGAFLRFFVSVFRHYDKHTNPSTPAKPFNVEGFLSDSKWLADAGEWVRMVIGSQMFERFIEERISNPNQPEIRFFNESIIQKLNRSAKTSLSTAKKKETPFLSDQSDVVSETFNPPPPSNWGLPDDGRTYSYNCFPRLDKNFFGNVRAPRQLTRVPEQQRSVNETKHAALMQTLMKGDSAQKLGLSGGPGNALPGAQLPFQRQKKDLEWALHLLVYDENLMLKGSTRQQPKSSATASLKEANTLIMNKKQEQISVVAAIMIVQKHWRAKLPRKIYRKMREAALFIQKFYRHITTLRMYREVYQDVLKVVKTVQKVFRGWKGRNAAFDRYTSIVTVQKLVRGRLITMKLKKDNWAATIVQAAERGRRCRLAFALVRDLVICAQAAVRGWFKRKIAMANRKARLKEYREQIFELWRRANTPLAYRSKFWLLFDGSGFLHVAVHEDELEKLWKDLGVFKGKEDMWLHKQYSTLESNVSEDSGDGIQLKPMSNSERTSTDFVGILDKGVGVGGGVPFYKKFLWTQSRLASSPETSPPTPLFPAEISLAKKPPGIDGRHLQVALDRLRLERTQIYEKMKYHNSDTTKAAYFSMFKLKDGSKKRKQKLISSLWEDPECAFESSQVVLGVEADGEPGEGGAGGAWVANKLEQRIKHDLLSTVKACITSIQILKEQGRRMNKYEKYTRFGSTMGASPRKQSQSGMNSTVSDGTGMDSTVAVSLEEAKQWNKKRNCIIANMMSVSNSGSGEKGGVHDDTSEEGEGGEDLEERERDHERDGSFSLSDTSEFTVDSEVGGGDGEGDGGDGGDGGGVEVTVTSVSTVTVEGGDIHEALSTSIRNVGQAS</sequence>
<feature type="compositionally biased region" description="Basic and acidic residues" evidence="2">
    <location>
        <begin position="1545"/>
        <end position="1554"/>
    </location>
</feature>
<feature type="compositionally biased region" description="Polar residues" evidence="2">
    <location>
        <begin position="886"/>
        <end position="896"/>
    </location>
</feature>
<dbReference type="Gene3D" id="3.30.450.200">
    <property type="match status" value="1"/>
</dbReference>
<dbReference type="InterPro" id="IPR037278">
    <property type="entry name" value="ARFGAP/RecO"/>
</dbReference>